<dbReference type="InterPro" id="IPR002371">
    <property type="entry name" value="FlgK"/>
</dbReference>
<feature type="domain" description="Flagellar basal body rod protein N-terminal" evidence="2">
    <location>
        <begin position="6"/>
        <end position="36"/>
    </location>
</feature>
<protein>
    <recommendedName>
        <fullName evidence="6">Flagellar basal body rod protein</fullName>
    </recommendedName>
</protein>
<dbReference type="AlphaFoldDB" id="A0A941E4X4"/>
<dbReference type="GO" id="GO:0044780">
    <property type="term" value="P:bacterial-type flagellum assembly"/>
    <property type="evidence" value="ECO:0007669"/>
    <property type="project" value="InterPro"/>
</dbReference>
<reference evidence="4" key="1">
    <citation type="submission" date="2021-04" db="EMBL/GenBank/DDBJ databases">
        <title>novel species isolated from subtropical streams in China.</title>
        <authorList>
            <person name="Lu H."/>
        </authorList>
    </citation>
    <scope>NUCLEOTIDE SEQUENCE</scope>
    <source>
        <strain evidence="4">FT137W</strain>
    </source>
</reference>
<comment type="similarity">
    <text evidence="1">Belongs to the flagella basal body rod proteins family.</text>
</comment>
<feature type="domain" description="Flagellar basal-body/hook protein C-terminal" evidence="3">
    <location>
        <begin position="73"/>
        <end position="112"/>
    </location>
</feature>
<dbReference type="Proteomes" id="UP000678545">
    <property type="component" value="Unassembled WGS sequence"/>
</dbReference>
<dbReference type="RefSeq" id="WP_212673977.1">
    <property type="nucleotide sequence ID" value="NZ_JAGSPJ010000001.1"/>
</dbReference>
<dbReference type="Pfam" id="PF06429">
    <property type="entry name" value="Flg_bbr_C"/>
    <property type="match status" value="1"/>
</dbReference>
<dbReference type="Pfam" id="PF00460">
    <property type="entry name" value="Flg_bb_rod"/>
    <property type="match status" value="1"/>
</dbReference>
<dbReference type="PANTHER" id="PTHR30033:SF2">
    <property type="entry name" value="FLAGELLAR HOOK PROTEIN"/>
    <property type="match status" value="1"/>
</dbReference>
<evidence type="ECO:0000259" key="3">
    <source>
        <dbReference type="Pfam" id="PF06429"/>
    </source>
</evidence>
<dbReference type="InterPro" id="IPR010930">
    <property type="entry name" value="Flg_bb/hook_C_dom"/>
</dbReference>
<evidence type="ECO:0000259" key="2">
    <source>
        <dbReference type="Pfam" id="PF00460"/>
    </source>
</evidence>
<dbReference type="GO" id="GO:0009424">
    <property type="term" value="C:bacterial-type flagellum hook"/>
    <property type="evidence" value="ECO:0007669"/>
    <property type="project" value="InterPro"/>
</dbReference>
<evidence type="ECO:0000256" key="1">
    <source>
        <dbReference type="ARBA" id="ARBA00009677"/>
    </source>
</evidence>
<dbReference type="PANTHER" id="PTHR30033">
    <property type="entry name" value="FLAGELLAR HOOK-ASSOCIATED PROTEIN 1"/>
    <property type="match status" value="1"/>
</dbReference>
<dbReference type="EMBL" id="JAGSPJ010000001">
    <property type="protein sequence ID" value="MBR7798848.1"/>
    <property type="molecule type" value="Genomic_DNA"/>
</dbReference>
<dbReference type="GO" id="GO:0005198">
    <property type="term" value="F:structural molecule activity"/>
    <property type="evidence" value="ECO:0007669"/>
    <property type="project" value="InterPro"/>
</dbReference>
<gene>
    <name evidence="4" type="ORF">KDM90_02330</name>
</gene>
<organism evidence="4 5">
    <name type="scientific">Undibacterium fentianense</name>
    <dbReference type="NCBI Taxonomy" id="2828728"/>
    <lineage>
        <taxon>Bacteria</taxon>
        <taxon>Pseudomonadati</taxon>
        <taxon>Pseudomonadota</taxon>
        <taxon>Betaproteobacteria</taxon>
        <taxon>Burkholderiales</taxon>
        <taxon>Oxalobacteraceae</taxon>
        <taxon>Undibacterium</taxon>
    </lineage>
</organism>
<comment type="caution">
    <text evidence="4">The sequence shown here is derived from an EMBL/GenBank/DDBJ whole genome shotgun (WGS) entry which is preliminary data.</text>
</comment>
<proteinExistence type="inferred from homology"/>
<evidence type="ECO:0000313" key="5">
    <source>
        <dbReference type="Proteomes" id="UP000678545"/>
    </source>
</evidence>
<evidence type="ECO:0000313" key="4">
    <source>
        <dbReference type="EMBL" id="MBR7798848.1"/>
    </source>
</evidence>
<sequence length="114" mass="11981">MSIGALNAGLSGLKAFQSALDNNANNIANASTKNYQVASVSFQEGANGGVVVNISKASEDLARQEIMGEPSNSSSTDLANELTQQLQFKAGFQISAKLIDTADEVFNSILKLQE</sequence>
<keyword evidence="5" id="KW-1185">Reference proteome</keyword>
<dbReference type="InterPro" id="IPR001444">
    <property type="entry name" value="Flag_bb_rod_N"/>
</dbReference>
<accession>A0A941E4X4</accession>
<evidence type="ECO:0008006" key="6">
    <source>
        <dbReference type="Google" id="ProtNLM"/>
    </source>
</evidence>
<name>A0A941E4X4_9BURK</name>